<dbReference type="GO" id="GO:0003700">
    <property type="term" value="F:DNA-binding transcription factor activity"/>
    <property type="evidence" value="ECO:0007669"/>
    <property type="project" value="InterPro"/>
</dbReference>
<dbReference type="EMBL" id="AEWX01000019">
    <property type="protein sequence ID" value="EGC20049.1"/>
    <property type="molecule type" value="Genomic_DNA"/>
</dbReference>
<protein>
    <submittedName>
        <fullName evidence="5">Transcriptional regulator, AraC family</fullName>
    </submittedName>
</protein>
<dbReference type="SUPFAM" id="SSF46689">
    <property type="entry name" value="Homeodomain-like"/>
    <property type="match status" value="1"/>
</dbReference>
<dbReference type="InterPro" id="IPR009057">
    <property type="entry name" value="Homeodomain-like_sf"/>
</dbReference>
<evidence type="ECO:0000259" key="4">
    <source>
        <dbReference type="PROSITE" id="PS01124"/>
    </source>
</evidence>
<sequence length="316" mass="35963">MNDNNDLTHTSVASFGEITSCARNNRDILNGNISVGPGFTVAIGCNPFFKAFIKERSPIRLDVMRVGIVKTGWCEPVIGFRSYHCGPGDLLFINCGAVLTDDDFGEDTTFVGISMTEGYMRDVFGGRLPDLFLPPGQCFSLHLSEEEQAIWEQYMHTLNRLVHMEGVDRDTVSSFFLSSLHFIHSLYKSKVAVRWKYKSRNRQTVERFVRLVNDYAKTEHEIEFYASQLCMTAHYLGMVVKKETGITAKEWIDKTLVILIQLELRYTSKSLKMIANEFGFVSLSTLCKFFKRRTGITATEYRMMPDDTPCSSIETP</sequence>
<dbReference type="GO" id="GO:0043565">
    <property type="term" value="F:sequence-specific DNA binding"/>
    <property type="evidence" value="ECO:0007669"/>
    <property type="project" value="InterPro"/>
</dbReference>
<evidence type="ECO:0000313" key="5">
    <source>
        <dbReference type="EMBL" id="EGC20049.1"/>
    </source>
</evidence>
<name>F0F761_9BACT</name>
<keyword evidence="1" id="KW-0805">Transcription regulation</keyword>
<dbReference type="SMART" id="SM00342">
    <property type="entry name" value="HTH_ARAC"/>
    <property type="match status" value="1"/>
</dbReference>
<gene>
    <name evidence="5" type="ORF">HMPREF9141_1428</name>
</gene>
<feature type="domain" description="HTH araC/xylS-type" evidence="4">
    <location>
        <begin position="206"/>
        <end position="304"/>
    </location>
</feature>
<keyword evidence="3" id="KW-0804">Transcription</keyword>
<keyword evidence="6" id="KW-1185">Reference proteome</keyword>
<comment type="caution">
    <text evidence="5">The sequence shown here is derived from an EMBL/GenBank/DDBJ whole genome shotgun (WGS) entry which is preliminary data.</text>
</comment>
<dbReference type="HOGENOM" id="CLU_000445_88_2_10"/>
<dbReference type="PANTHER" id="PTHR43280:SF32">
    <property type="entry name" value="TRANSCRIPTIONAL REGULATORY PROTEIN"/>
    <property type="match status" value="1"/>
</dbReference>
<dbReference type="PROSITE" id="PS01124">
    <property type="entry name" value="HTH_ARAC_FAMILY_2"/>
    <property type="match status" value="1"/>
</dbReference>
<dbReference type="PANTHER" id="PTHR43280">
    <property type="entry name" value="ARAC-FAMILY TRANSCRIPTIONAL REGULATOR"/>
    <property type="match status" value="1"/>
</dbReference>
<reference evidence="5 6" key="1">
    <citation type="submission" date="2011-01" db="EMBL/GenBank/DDBJ databases">
        <authorList>
            <person name="Muzny D."/>
            <person name="Qin X."/>
            <person name="Deng J."/>
            <person name="Jiang H."/>
            <person name="Liu Y."/>
            <person name="Qu J."/>
            <person name="Song X.-Z."/>
            <person name="Zhang L."/>
            <person name="Thornton R."/>
            <person name="Coyle M."/>
            <person name="Francisco L."/>
            <person name="Jackson L."/>
            <person name="Javaid M."/>
            <person name="Korchina V."/>
            <person name="Kovar C."/>
            <person name="Mata R."/>
            <person name="Mathew T."/>
            <person name="Ngo R."/>
            <person name="Nguyen L."/>
            <person name="Nguyen N."/>
            <person name="Okwuonu G."/>
            <person name="Ongeri F."/>
            <person name="Pham C."/>
            <person name="Simmons D."/>
            <person name="Wilczek-Boney K."/>
            <person name="Hale W."/>
            <person name="Jakkamsetti A."/>
            <person name="Pham P."/>
            <person name="Ruth R."/>
            <person name="San Lucas F."/>
            <person name="Warren J."/>
            <person name="Zhang J."/>
            <person name="Zhao Z."/>
            <person name="Zhou C."/>
            <person name="Zhu D."/>
            <person name="Lee S."/>
            <person name="Bess C."/>
            <person name="Blankenburg K."/>
            <person name="Forbes L."/>
            <person name="Fu Q."/>
            <person name="Gubbala S."/>
            <person name="Hirani K."/>
            <person name="Jayaseelan J.C."/>
            <person name="Lara F."/>
            <person name="Munidasa M."/>
            <person name="Palculict T."/>
            <person name="Patil S."/>
            <person name="Pu L.-L."/>
            <person name="Saada N."/>
            <person name="Tang L."/>
            <person name="Weissenberger G."/>
            <person name="Zhu Y."/>
            <person name="Hemphill L."/>
            <person name="Shang Y."/>
            <person name="Youmans B."/>
            <person name="Ayvaz T."/>
            <person name="Ross M."/>
            <person name="Santibanez J."/>
            <person name="Aqrawi P."/>
            <person name="Gross S."/>
            <person name="Joshi V."/>
            <person name="Fowler G."/>
            <person name="Nazareth L."/>
            <person name="Reid J."/>
            <person name="Worley K."/>
            <person name="Petrosino J."/>
            <person name="Highlander S."/>
            <person name="Gibbs R."/>
        </authorList>
    </citation>
    <scope>NUCLEOTIDE SEQUENCE [LARGE SCALE GENOMIC DNA]</scope>
    <source>
        <strain evidence="5 6">DSM 16608</strain>
    </source>
</reference>
<dbReference type="Proteomes" id="UP000005697">
    <property type="component" value="Unassembled WGS sequence"/>
</dbReference>
<dbReference type="AlphaFoldDB" id="F0F761"/>
<dbReference type="InterPro" id="IPR037923">
    <property type="entry name" value="HTH-like"/>
</dbReference>
<dbReference type="eggNOG" id="COG2207">
    <property type="taxonomic scope" value="Bacteria"/>
</dbReference>
<keyword evidence="2" id="KW-0238">DNA-binding</keyword>
<accession>F0F761</accession>
<dbReference type="RefSeq" id="WP_007368941.1">
    <property type="nucleotide sequence ID" value="NZ_GL872283.1"/>
</dbReference>
<dbReference type="InterPro" id="IPR018060">
    <property type="entry name" value="HTH_AraC"/>
</dbReference>
<evidence type="ECO:0000313" key="6">
    <source>
        <dbReference type="Proteomes" id="UP000005697"/>
    </source>
</evidence>
<dbReference type="Pfam" id="PF12833">
    <property type="entry name" value="HTH_18"/>
    <property type="match status" value="1"/>
</dbReference>
<dbReference type="OrthoDB" id="1372329at2"/>
<evidence type="ECO:0000256" key="1">
    <source>
        <dbReference type="ARBA" id="ARBA00023015"/>
    </source>
</evidence>
<dbReference type="SUPFAM" id="SSF51215">
    <property type="entry name" value="Regulatory protein AraC"/>
    <property type="match status" value="1"/>
</dbReference>
<proteinExistence type="predicted"/>
<organism evidence="5 6">
    <name type="scientific">Prevotella multiformis DSM 16608</name>
    <dbReference type="NCBI Taxonomy" id="888743"/>
    <lineage>
        <taxon>Bacteria</taxon>
        <taxon>Pseudomonadati</taxon>
        <taxon>Bacteroidota</taxon>
        <taxon>Bacteroidia</taxon>
        <taxon>Bacteroidales</taxon>
        <taxon>Prevotellaceae</taxon>
        <taxon>Prevotella</taxon>
    </lineage>
</organism>
<dbReference type="Gene3D" id="1.10.10.60">
    <property type="entry name" value="Homeodomain-like"/>
    <property type="match status" value="1"/>
</dbReference>
<evidence type="ECO:0000256" key="2">
    <source>
        <dbReference type="ARBA" id="ARBA00023125"/>
    </source>
</evidence>
<evidence type="ECO:0000256" key="3">
    <source>
        <dbReference type="ARBA" id="ARBA00023163"/>
    </source>
</evidence>
<dbReference type="STRING" id="888743.HMPREF9141_1428"/>